<gene>
    <name evidence="3" type="ORF">CKAN_01117500</name>
</gene>
<evidence type="ECO:0000313" key="4">
    <source>
        <dbReference type="Proteomes" id="UP000283530"/>
    </source>
</evidence>
<keyword evidence="2" id="KW-1133">Transmembrane helix</keyword>
<evidence type="ECO:0000256" key="2">
    <source>
        <dbReference type="SAM" id="Phobius"/>
    </source>
</evidence>
<dbReference type="PANTHER" id="PTHR31170:SF21">
    <property type="match status" value="1"/>
</dbReference>
<protein>
    <submittedName>
        <fullName evidence="3">UPF0481 protein</fullName>
    </submittedName>
</protein>
<feature type="region of interest" description="Disordered" evidence="1">
    <location>
        <begin position="1"/>
        <end position="45"/>
    </location>
</feature>
<accession>A0A443NVA4</accession>
<dbReference type="EMBL" id="QPKB01000004">
    <property type="protein sequence ID" value="RWR82458.1"/>
    <property type="molecule type" value="Genomic_DNA"/>
</dbReference>
<sequence>MEESNDIEGEAHQAKSNQDADTPLVGDFFTGIEEKEDERVKREKEEFKQEYKRLSTSIKLKMKEDIPSQQDKQAESSTICIYRAPESLLLENGDKRRDFDPQIVSIGPYHYGKEELQKMEKHKWGYLRSLLNRTRGGGIKMINYVKAMMKLEKSARSCYAEYSNLSREEFVQMMLLDGCFVLELLRKFSWIIRTDEDDPIFTMPWIVPFLMRDLLKLENQLPFFVLECLFSLSNVAPHDKQLSLAELVCLFLDRAMLKPMKVINRCPHNPKHLLDFIRSSFLPIENTWGEFIPVNLHTPHLSWGAVGNEYEEMRREIHPLDLEMQQRPKRWADMIPCANKLRVAGIKFKAVKKASKLLKFKNRVLEIPPIAIDHCAASFLLNCIAFEQCFSYCSKHFSTYAILMDLLIKSVRDVAILCDSKIINNYYGSEEDLAQFFNAFGKVIAVDVRNSHLFSELEKINQYYKNNWNEFRTSFMDTYFSSPWVFLSALAAFILLLLTLIQTFFAVLSYVRPPS</sequence>
<comment type="caution">
    <text evidence="3">The sequence shown here is derived from an EMBL/GenBank/DDBJ whole genome shotgun (WGS) entry which is preliminary data.</text>
</comment>
<reference evidence="3 4" key="1">
    <citation type="journal article" date="2019" name="Nat. Plants">
        <title>Stout camphor tree genome fills gaps in understanding of flowering plant genome evolution.</title>
        <authorList>
            <person name="Chaw S.M."/>
            <person name="Liu Y.C."/>
            <person name="Wu Y.W."/>
            <person name="Wang H.Y."/>
            <person name="Lin C.I."/>
            <person name="Wu C.S."/>
            <person name="Ke H.M."/>
            <person name="Chang L.Y."/>
            <person name="Hsu C.Y."/>
            <person name="Yang H.T."/>
            <person name="Sudianto E."/>
            <person name="Hsu M.H."/>
            <person name="Wu K.P."/>
            <person name="Wang L.N."/>
            <person name="Leebens-Mack J.H."/>
            <person name="Tsai I.J."/>
        </authorList>
    </citation>
    <scope>NUCLEOTIDE SEQUENCE [LARGE SCALE GENOMIC DNA]</scope>
    <source>
        <strain evidence="4">cv. Chaw 1501</strain>
        <tissue evidence="3">Young leaves</tissue>
    </source>
</reference>
<dbReference type="AlphaFoldDB" id="A0A443NVA4"/>
<feature type="transmembrane region" description="Helical" evidence="2">
    <location>
        <begin position="484"/>
        <end position="511"/>
    </location>
</feature>
<keyword evidence="2" id="KW-0472">Membrane</keyword>
<keyword evidence="4" id="KW-1185">Reference proteome</keyword>
<dbReference type="PANTHER" id="PTHR31170">
    <property type="entry name" value="BNAC04G53230D PROTEIN"/>
    <property type="match status" value="1"/>
</dbReference>
<proteinExistence type="predicted"/>
<dbReference type="Proteomes" id="UP000283530">
    <property type="component" value="Unassembled WGS sequence"/>
</dbReference>
<name>A0A443NVA4_9MAGN</name>
<dbReference type="InterPro" id="IPR004158">
    <property type="entry name" value="DUF247_pln"/>
</dbReference>
<dbReference type="Pfam" id="PF03140">
    <property type="entry name" value="DUF247"/>
    <property type="match status" value="1"/>
</dbReference>
<organism evidence="3 4">
    <name type="scientific">Cinnamomum micranthum f. kanehirae</name>
    <dbReference type="NCBI Taxonomy" id="337451"/>
    <lineage>
        <taxon>Eukaryota</taxon>
        <taxon>Viridiplantae</taxon>
        <taxon>Streptophyta</taxon>
        <taxon>Embryophyta</taxon>
        <taxon>Tracheophyta</taxon>
        <taxon>Spermatophyta</taxon>
        <taxon>Magnoliopsida</taxon>
        <taxon>Magnoliidae</taxon>
        <taxon>Laurales</taxon>
        <taxon>Lauraceae</taxon>
        <taxon>Cinnamomum</taxon>
    </lineage>
</organism>
<keyword evidence="2" id="KW-0812">Transmembrane</keyword>
<dbReference type="OrthoDB" id="658695at2759"/>
<dbReference type="STRING" id="337451.A0A443NVA4"/>
<evidence type="ECO:0000313" key="3">
    <source>
        <dbReference type="EMBL" id="RWR82458.1"/>
    </source>
</evidence>
<evidence type="ECO:0000256" key="1">
    <source>
        <dbReference type="SAM" id="MobiDB-lite"/>
    </source>
</evidence>